<organism evidence="3 4">
    <name type="scientific">Actinomycetospora straminea</name>
    <dbReference type="NCBI Taxonomy" id="663607"/>
    <lineage>
        <taxon>Bacteria</taxon>
        <taxon>Bacillati</taxon>
        <taxon>Actinomycetota</taxon>
        <taxon>Actinomycetes</taxon>
        <taxon>Pseudonocardiales</taxon>
        <taxon>Pseudonocardiaceae</taxon>
        <taxon>Actinomycetospora</taxon>
    </lineage>
</organism>
<gene>
    <name evidence="3" type="ORF">GCM10023203_28470</name>
</gene>
<comment type="caution">
    <text evidence="3">The sequence shown here is derived from an EMBL/GenBank/DDBJ whole genome shotgun (WGS) entry which is preliminary data.</text>
</comment>
<evidence type="ECO:0000313" key="3">
    <source>
        <dbReference type="EMBL" id="GAA4876457.1"/>
    </source>
</evidence>
<dbReference type="Gene3D" id="2.30.110.10">
    <property type="entry name" value="Electron Transport, Fmn-binding Protein, Chain A"/>
    <property type="match status" value="1"/>
</dbReference>
<evidence type="ECO:0000313" key="4">
    <source>
        <dbReference type="Proteomes" id="UP001500457"/>
    </source>
</evidence>
<dbReference type="NCBIfam" id="TIGR00026">
    <property type="entry name" value="hi_GC_TIGR00026"/>
    <property type="match status" value="1"/>
</dbReference>
<dbReference type="RefSeq" id="WP_274233114.1">
    <property type="nucleotide sequence ID" value="NZ_BAABHQ010000006.1"/>
</dbReference>
<keyword evidence="4" id="KW-1185">Reference proteome</keyword>
<dbReference type="Proteomes" id="UP001500457">
    <property type="component" value="Unassembled WGS sequence"/>
</dbReference>
<evidence type="ECO:0000256" key="1">
    <source>
        <dbReference type="ARBA" id="ARBA00008710"/>
    </source>
</evidence>
<dbReference type="EMBL" id="BAABHQ010000006">
    <property type="protein sequence ID" value="GAA4876457.1"/>
    <property type="molecule type" value="Genomic_DNA"/>
</dbReference>
<name>A0ABP9EF17_9PSEU</name>
<reference evidence="4" key="1">
    <citation type="journal article" date="2019" name="Int. J. Syst. Evol. Microbiol.">
        <title>The Global Catalogue of Microorganisms (GCM) 10K type strain sequencing project: providing services to taxonomists for standard genome sequencing and annotation.</title>
        <authorList>
            <consortium name="The Broad Institute Genomics Platform"/>
            <consortium name="The Broad Institute Genome Sequencing Center for Infectious Disease"/>
            <person name="Wu L."/>
            <person name="Ma J."/>
        </authorList>
    </citation>
    <scope>NUCLEOTIDE SEQUENCE [LARGE SCALE GENOMIC DNA]</scope>
    <source>
        <strain evidence="4">JCM 17983</strain>
    </source>
</reference>
<comment type="catalytic activity">
    <reaction evidence="2">
        <text>oxidized coenzyme F420-(gamma-L-Glu)(n) + a quinol + H(+) = reduced coenzyme F420-(gamma-L-Glu)(n) + a quinone</text>
        <dbReference type="Rhea" id="RHEA:39663"/>
        <dbReference type="Rhea" id="RHEA-COMP:12939"/>
        <dbReference type="Rhea" id="RHEA-COMP:14378"/>
        <dbReference type="ChEBI" id="CHEBI:15378"/>
        <dbReference type="ChEBI" id="CHEBI:24646"/>
        <dbReference type="ChEBI" id="CHEBI:132124"/>
        <dbReference type="ChEBI" id="CHEBI:133980"/>
        <dbReference type="ChEBI" id="CHEBI:139511"/>
    </reaction>
</comment>
<proteinExistence type="inferred from homology"/>
<accession>A0ABP9EF17</accession>
<dbReference type="PANTHER" id="PTHR39428">
    <property type="entry name" value="F420H(2)-DEPENDENT QUINONE REDUCTASE RV1261C"/>
    <property type="match status" value="1"/>
</dbReference>
<dbReference type="InterPro" id="IPR004378">
    <property type="entry name" value="F420H2_quin_Rdtase"/>
</dbReference>
<comment type="similarity">
    <text evidence="1">Belongs to the F420H(2)-dependent quinone reductase family.</text>
</comment>
<protein>
    <submittedName>
        <fullName evidence="3">Nitroreductase family deazaflavin-dependent oxidoreductase</fullName>
    </submittedName>
</protein>
<dbReference type="SUPFAM" id="SSF50475">
    <property type="entry name" value="FMN-binding split barrel"/>
    <property type="match status" value="1"/>
</dbReference>
<evidence type="ECO:0000256" key="2">
    <source>
        <dbReference type="ARBA" id="ARBA00049106"/>
    </source>
</evidence>
<dbReference type="InterPro" id="IPR012349">
    <property type="entry name" value="Split_barrel_FMN-bd"/>
</dbReference>
<dbReference type="PANTHER" id="PTHR39428:SF3">
    <property type="entry name" value="DEAZAFLAVIN-DEPENDENT NITROREDUCTASE"/>
    <property type="match status" value="1"/>
</dbReference>
<dbReference type="Pfam" id="PF04075">
    <property type="entry name" value="F420H2_quin_red"/>
    <property type="match status" value="1"/>
</dbReference>
<sequence length="148" mass="16279">MAVAADIERATDSRTDWVREHVQRYVGSGGAEGHEWRGLPTLVLATTGRSTGEPRRTALIYGTSGEDLVVVASQGGAPEDPQWYRNLQADPQAGVLVGTRRLTARARTASADERGPLWERMVAIYPTYEDYAARTDREIPIVLLTPED</sequence>